<dbReference type="AlphaFoldDB" id="A0AAD6KSS6"/>
<keyword evidence="2" id="KW-1185">Reference proteome</keyword>
<evidence type="ECO:0000313" key="2">
    <source>
        <dbReference type="Proteomes" id="UP001162972"/>
    </source>
</evidence>
<gene>
    <name evidence="1" type="ORF">OIU84_020663</name>
</gene>
<evidence type="ECO:0000313" key="1">
    <source>
        <dbReference type="EMBL" id="KAJ6429069.1"/>
    </source>
</evidence>
<comment type="caution">
    <text evidence="1">The sequence shown here is derived from an EMBL/GenBank/DDBJ whole genome shotgun (WGS) entry which is preliminary data.</text>
</comment>
<sequence length="40" mass="4410">MYFPMRNVGSRLSSCGCSRGNERRISNLGEQVEVTASETS</sequence>
<reference evidence="1 2" key="1">
    <citation type="journal article" date="2023" name="Int. J. Mol. Sci.">
        <title>De Novo Assembly and Annotation of 11 Diverse Shrub Willow (Salix) Genomes Reveals Novel Gene Organization in Sex-Linked Regions.</title>
        <authorList>
            <person name="Hyden B."/>
            <person name="Feng K."/>
            <person name="Yates T.B."/>
            <person name="Jawdy S."/>
            <person name="Cereghino C."/>
            <person name="Smart L.B."/>
            <person name="Muchero W."/>
        </authorList>
    </citation>
    <scope>NUCLEOTIDE SEQUENCE [LARGE SCALE GENOMIC DNA]</scope>
    <source>
        <tissue evidence="1">Shoot tip</tissue>
    </source>
</reference>
<organism evidence="1 2">
    <name type="scientific">Salix udensis</name>
    <dbReference type="NCBI Taxonomy" id="889485"/>
    <lineage>
        <taxon>Eukaryota</taxon>
        <taxon>Viridiplantae</taxon>
        <taxon>Streptophyta</taxon>
        <taxon>Embryophyta</taxon>
        <taxon>Tracheophyta</taxon>
        <taxon>Spermatophyta</taxon>
        <taxon>Magnoliopsida</taxon>
        <taxon>eudicotyledons</taxon>
        <taxon>Gunneridae</taxon>
        <taxon>Pentapetalae</taxon>
        <taxon>rosids</taxon>
        <taxon>fabids</taxon>
        <taxon>Malpighiales</taxon>
        <taxon>Salicaceae</taxon>
        <taxon>Saliceae</taxon>
        <taxon>Salix</taxon>
    </lineage>
</organism>
<accession>A0AAD6KSS6</accession>
<name>A0AAD6KSS6_9ROSI</name>
<dbReference type="EMBL" id="JAPFFJ010000004">
    <property type="protein sequence ID" value="KAJ6429069.1"/>
    <property type="molecule type" value="Genomic_DNA"/>
</dbReference>
<dbReference type="Proteomes" id="UP001162972">
    <property type="component" value="Chromosome 8"/>
</dbReference>
<proteinExistence type="predicted"/>
<protein>
    <submittedName>
        <fullName evidence="1">Uncharacterized protein</fullName>
    </submittedName>
</protein>